<gene>
    <name evidence="5" type="primary">orf160</name>
</gene>
<dbReference type="InterPro" id="IPR036388">
    <property type="entry name" value="WH-like_DNA-bd_sf"/>
</dbReference>
<sequence>MVEYMIDKKELINKEQYYMDLLEPEYNILNKAGSSLGFKHNKETLDFFKNIRKLSEEAKGNLSLASTGRILSEETKLKISSKKKGIKLSEETKAKLSKSATDLRGIKIKVVNLLTTEELSFDSLTEAGLHLNVSRTAIAKALKNNSKIHKNYIVRVIAKN</sequence>
<evidence type="ECO:0000259" key="4">
    <source>
        <dbReference type="SMART" id="SM00496"/>
    </source>
</evidence>
<accession>A0A7S6PVZ6</accession>
<dbReference type="Pfam" id="PF07460">
    <property type="entry name" value="NUMOD3"/>
    <property type="match status" value="2"/>
</dbReference>
<evidence type="ECO:0000313" key="5">
    <source>
        <dbReference type="EMBL" id="QOU11068.1"/>
    </source>
</evidence>
<keyword evidence="5" id="KW-0496">Mitochondrion</keyword>
<feature type="domain" description="Nuclease associated modular" evidence="4">
    <location>
        <begin position="84"/>
        <end position="100"/>
    </location>
</feature>
<dbReference type="Gene3D" id="1.10.10.10">
    <property type="entry name" value="Winged helix-like DNA-binding domain superfamily/Winged helix DNA-binding domain"/>
    <property type="match status" value="1"/>
</dbReference>
<proteinExistence type="predicted"/>
<organism evidence="5">
    <name type="scientific">Beauveria lii</name>
    <dbReference type="NCBI Taxonomy" id="1290591"/>
    <lineage>
        <taxon>Eukaryota</taxon>
        <taxon>Fungi</taxon>
        <taxon>Dikarya</taxon>
        <taxon>Ascomycota</taxon>
        <taxon>Pezizomycotina</taxon>
        <taxon>Sordariomycetes</taxon>
        <taxon>Hypocreomycetidae</taxon>
        <taxon>Hypocreales</taxon>
        <taxon>Cordycipitaceae</taxon>
        <taxon>Beauveria</taxon>
    </lineage>
</organism>
<dbReference type="SMART" id="SM00497">
    <property type="entry name" value="IENR1"/>
    <property type="match status" value="1"/>
</dbReference>
<keyword evidence="3" id="KW-0378">Hydrolase</keyword>
<evidence type="ECO:0000256" key="3">
    <source>
        <dbReference type="ARBA" id="ARBA00022801"/>
    </source>
</evidence>
<protein>
    <recommendedName>
        <fullName evidence="4">Nuclease associated modular domain-containing protein</fullName>
    </recommendedName>
</protein>
<keyword evidence="2" id="KW-0255">Endonuclease</keyword>
<dbReference type="GO" id="GO:0004519">
    <property type="term" value="F:endonuclease activity"/>
    <property type="evidence" value="ECO:0007669"/>
    <property type="project" value="UniProtKB-KW"/>
</dbReference>
<dbReference type="EMBL" id="MT818175">
    <property type="protein sequence ID" value="QOU11068.1"/>
    <property type="molecule type" value="Genomic_DNA"/>
</dbReference>
<evidence type="ECO:0000256" key="1">
    <source>
        <dbReference type="ARBA" id="ARBA00022722"/>
    </source>
</evidence>
<dbReference type="AlphaFoldDB" id="A0A7S6PVZ6"/>
<dbReference type="InterPro" id="IPR003611">
    <property type="entry name" value="NUMOD3"/>
</dbReference>
<dbReference type="InterPro" id="IPR003647">
    <property type="entry name" value="Intron_nuc_1_rpt"/>
</dbReference>
<dbReference type="SMART" id="SM00496">
    <property type="entry name" value="IENR2"/>
    <property type="match status" value="3"/>
</dbReference>
<dbReference type="GO" id="GO:0003677">
    <property type="term" value="F:DNA binding"/>
    <property type="evidence" value="ECO:0007669"/>
    <property type="project" value="InterPro"/>
</dbReference>
<reference evidence="5" key="1">
    <citation type="submission" date="2020-07" db="EMBL/GenBank/DDBJ databases">
        <title>The complete mitochondrial genome of Beauveia lii (Hypocreales: Cordycipitaceae).</title>
        <authorList>
            <person name="Zhang S.-L."/>
        </authorList>
    </citation>
    <scope>NUCLEOTIDE SEQUENCE</scope>
    <source>
        <strain evidence="5">RCEF5500</strain>
    </source>
</reference>
<dbReference type="InterPro" id="IPR006350">
    <property type="entry name" value="Intron_endoG1"/>
</dbReference>
<dbReference type="RefSeq" id="YP_010029627.1">
    <property type="nucleotide sequence ID" value="NC_053825.1"/>
</dbReference>
<evidence type="ECO:0000256" key="2">
    <source>
        <dbReference type="ARBA" id="ARBA00022759"/>
    </source>
</evidence>
<feature type="domain" description="Nuclease associated modular" evidence="4">
    <location>
        <begin position="67"/>
        <end position="83"/>
    </location>
</feature>
<keyword evidence="1" id="KW-0540">Nuclease</keyword>
<feature type="domain" description="Nuclease associated modular" evidence="4">
    <location>
        <begin position="50"/>
        <end position="66"/>
    </location>
</feature>
<dbReference type="GeneID" id="63373435"/>
<dbReference type="SUPFAM" id="SSF64496">
    <property type="entry name" value="DNA-binding domain of intron-encoded endonucleases"/>
    <property type="match status" value="1"/>
</dbReference>
<dbReference type="NCBIfam" id="TIGR01453">
    <property type="entry name" value="grpIintron_endo"/>
    <property type="match status" value="1"/>
</dbReference>
<name>A0A7S6PVZ6_9HYPO</name>
<geneLocation type="mitochondrion" evidence="5"/>
<dbReference type="GO" id="GO:0016787">
    <property type="term" value="F:hydrolase activity"/>
    <property type="evidence" value="ECO:0007669"/>
    <property type="project" value="UniProtKB-KW"/>
</dbReference>